<dbReference type="Pfam" id="PF18758">
    <property type="entry name" value="KDZ"/>
    <property type="match status" value="1"/>
</dbReference>
<dbReference type="Proteomes" id="UP000217790">
    <property type="component" value="Unassembled WGS sequence"/>
</dbReference>
<evidence type="ECO:0000256" key="1">
    <source>
        <dbReference type="SAM" id="MobiDB-lite"/>
    </source>
</evidence>
<organism evidence="3 4">
    <name type="scientific">Armillaria gallica</name>
    <name type="common">Bulbous honey fungus</name>
    <name type="synonym">Armillaria bulbosa</name>
    <dbReference type="NCBI Taxonomy" id="47427"/>
    <lineage>
        <taxon>Eukaryota</taxon>
        <taxon>Fungi</taxon>
        <taxon>Dikarya</taxon>
        <taxon>Basidiomycota</taxon>
        <taxon>Agaricomycotina</taxon>
        <taxon>Agaricomycetes</taxon>
        <taxon>Agaricomycetidae</taxon>
        <taxon>Agaricales</taxon>
        <taxon>Marasmiineae</taxon>
        <taxon>Physalacriaceae</taxon>
        <taxon>Armillaria</taxon>
    </lineage>
</organism>
<name>A0A2H3CEK6_ARMGA</name>
<dbReference type="OMA" id="WAKSHAR"/>
<reference evidence="4" key="1">
    <citation type="journal article" date="2017" name="Nat. Ecol. Evol.">
        <title>Genome expansion and lineage-specific genetic innovations in the forest pathogenic fungi Armillaria.</title>
        <authorList>
            <person name="Sipos G."/>
            <person name="Prasanna A.N."/>
            <person name="Walter M.C."/>
            <person name="O'Connor E."/>
            <person name="Balint B."/>
            <person name="Krizsan K."/>
            <person name="Kiss B."/>
            <person name="Hess J."/>
            <person name="Varga T."/>
            <person name="Slot J."/>
            <person name="Riley R."/>
            <person name="Boka B."/>
            <person name="Rigling D."/>
            <person name="Barry K."/>
            <person name="Lee J."/>
            <person name="Mihaltcheva S."/>
            <person name="LaButti K."/>
            <person name="Lipzen A."/>
            <person name="Waldron R."/>
            <person name="Moloney N.M."/>
            <person name="Sperisen C."/>
            <person name="Kredics L."/>
            <person name="Vagvoelgyi C."/>
            <person name="Patrignani A."/>
            <person name="Fitzpatrick D."/>
            <person name="Nagy I."/>
            <person name="Doyle S."/>
            <person name="Anderson J.B."/>
            <person name="Grigoriev I.V."/>
            <person name="Gueldener U."/>
            <person name="Muensterkoetter M."/>
            <person name="Nagy L.G."/>
        </authorList>
    </citation>
    <scope>NUCLEOTIDE SEQUENCE [LARGE SCALE GENOMIC DNA]</scope>
    <source>
        <strain evidence="4">Ar21-2</strain>
    </source>
</reference>
<feature type="region of interest" description="Disordered" evidence="1">
    <location>
        <begin position="809"/>
        <end position="840"/>
    </location>
</feature>
<dbReference type="EMBL" id="KZ293729">
    <property type="protein sequence ID" value="PBK81491.1"/>
    <property type="molecule type" value="Genomic_DNA"/>
</dbReference>
<feature type="domain" description="CxC2-like cysteine cluster KDZ transposase-associated" evidence="2">
    <location>
        <begin position="129"/>
        <end position="195"/>
    </location>
</feature>
<dbReference type="STRING" id="47427.A0A2H3CEK6"/>
<dbReference type="InterPro" id="IPR041457">
    <property type="entry name" value="CxC2_KDZ-assoc"/>
</dbReference>
<evidence type="ECO:0000313" key="4">
    <source>
        <dbReference type="Proteomes" id="UP000217790"/>
    </source>
</evidence>
<dbReference type="AlphaFoldDB" id="A0A2H3CEK6"/>
<dbReference type="InterPro" id="IPR040521">
    <property type="entry name" value="KDZ"/>
</dbReference>
<sequence length="840" mass="96688">MPFLEIRNGKCIQVGRWPTVAIYNDGVELLEDFEVIVSHDASISSHSHMVEMPRSPQKGCTTWVMGNHWAPEDDMEIFLDETDAGFYEELTGEVYKSRVFQQANPTQKGKRSCTKVLCWNGEQFKCSSLKDIGLCMQLNHTSMQCHLPVPGHQEFKVLHGNGIHHVALDYCRCKRQLPKHVQLLCRGWFPASHFQLLEFLHLLSLCRRGHVENGVETMQLYDLVILCPSCPWLGMNLPEGWEKAPAELRFLYVLMLCMDANFHLKNQMVSSYSRDLGLGIRWGYFVLRDPYDKFVLNHMSDEDISTCVGFTALVKQDTKFSKGMRYMGVGAVLCAWGEFLIRLVNLHKGERYASMDYAFGSILSSFTELLLVIISYDIACQWFVNLQKHMKDWPSELGIVLENTALTPVIPKFHEPAHKQEGHQEFSCNLIKGMGASDCEVPKWIWGPNNPLRNSMKTIGPGSCQDVLDDNFGFWNWQKYTGMESQRLNLVTEWEKICVEWEDAAFPKTVVENLFAVNQDYMSEEEVGKELEAKEEEHCCQGGRVLHATSADKFVVLGLALEESHLPGDQCRVICMEGLPHIEEKLRTAQCHDALNKICHTLHLKTQMIYFQNKNTWGQALSTRARTVIDGVHRCALTFAMKYHMVHSVRWELSGPGEWEEMLQVLENKDIKSYMDINAKKWGPGLETEEQNWKEGTGEMRCTLSWIWCTTAVNIEDSIDNNEEILWAKWSMEEVLLLREEMCHMLESLLWKVEWWVERQGMRDVRGDEGLAEGLCCFAYDQKELQLRLKAKFEIMWKTPLENMKATLGDSEVDHDHPNEQQSSDDSDSDDGLEDVFKQL</sequence>
<gene>
    <name evidence="3" type="ORF">ARMGADRAFT_1048805</name>
</gene>
<dbReference type="OrthoDB" id="2682806at2759"/>
<protein>
    <recommendedName>
        <fullName evidence="2">CxC2-like cysteine cluster KDZ transposase-associated domain-containing protein</fullName>
    </recommendedName>
</protein>
<dbReference type="InParanoid" id="A0A2H3CEK6"/>
<feature type="compositionally biased region" description="Acidic residues" evidence="1">
    <location>
        <begin position="823"/>
        <end position="834"/>
    </location>
</feature>
<evidence type="ECO:0000313" key="3">
    <source>
        <dbReference type="EMBL" id="PBK81491.1"/>
    </source>
</evidence>
<evidence type="ECO:0000259" key="2">
    <source>
        <dbReference type="Pfam" id="PF18803"/>
    </source>
</evidence>
<dbReference type="Pfam" id="PF18803">
    <property type="entry name" value="CxC2"/>
    <property type="match status" value="1"/>
</dbReference>
<proteinExistence type="predicted"/>
<keyword evidence="4" id="KW-1185">Reference proteome</keyword>
<accession>A0A2H3CEK6</accession>